<comment type="caution">
    <text evidence="1">The sequence shown here is derived from an EMBL/GenBank/DDBJ whole genome shotgun (WGS) entry which is preliminary data.</text>
</comment>
<accession>A0ABN3PDZ5</accession>
<evidence type="ECO:0000313" key="2">
    <source>
        <dbReference type="Proteomes" id="UP001501509"/>
    </source>
</evidence>
<keyword evidence="2" id="KW-1185">Reference proteome</keyword>
<dbReference type="EMBL" id="BAAATD010000001">
    <property type="protein sequence ID" value="GAA2581141.1"/>
    <property type="molecule type" value="Genomic_DNA"/>
</dbReference>
<name>A0ABN3PDZ5_9ACTN</name>
<sequence>MRASELLGAAVVDVDDRLVGDVVDVRFSEDGPRLGHRAALRLDAVLISPRRTGRLMGYGEGRPGPDGPWLIKAVVKVLHRGTTIARWHEIAELAPGRVRLRVPAARLTSLTEFPPDEGAG</sequence>
<evidence type="ECO:0000313" key="1">
    <source>
        <dbReference type="EMBL" id="GAA2581141.1"/>
    </source>
</evidence>
<protein>
    <recommendedName>
        <fullName evidence="3">PRC-barrel domain-containing protein</fullName>
    </recommendedName>
</protein>
<organism evidence="1 2">
    <name type="scientific">Actinomadura fulvescens</name>
    <dbReference type="NCBI Taxonomy" id="46160"/>
    <lineage>
        <taxon>Bacteria</taxon>
        <taxon>Bacillati</taxon>
        <taxon>Actinomycetota</taxon>
        <taxon>Actinomycetes</taxon>
        <taxon>Streptosporangiales</taxon>
        <taxon>Thermomonosporaceae</taxon>
        <taxon>Actinomadura</taxon>
    </lineage>
</organism>
<dbReference type="RefSeq" id="WP_344538416.1">
    <property type="nucleotide sequence ID" value="NZ_BAAATD010000001.1"/>
</dbReference>
<reference evidence="1 2" key="1">
    <citation type="journal article" date="2019" name="Int. J. Syst. Evol. Microbiol.">
        <title>The Global Catalogue of Microorganisms (GCM) 10K type strain sequencing project: providing services to taxonomists for standard genome sequencing and annotation.</title>
        <authorList>
            <consortium name="The Broad Institute Genomics Platform"/>
            <consortium name="The Broad Institute Genome Sequencing Center for Infectious Disease"/>
            <person name="Wu L."/>
            <person name="Ma J."/>
        </authorList>
    </citation>
    <scope>NUCLEOTIDE SEQUENCE [LARGE SCALE GENOMIC DNA]</scope>
    <source>
        <strain evidence="1 2">JCM 6833</strain>
    </source>
</reference>
<proteinExistence type="predicted"/>
<gene>
    <name evidence="1" type="ORF">GCM10010411_12130</name>
</gene>
<evidence type="ECO:0008006" key="3">
    <source>
        <dbReference type="Google" id="ProtNLM"/>
    </source>
</evidence>
<dbReference type="Proteomes" id="UP001501509">
    <property type="component" value="Unassembled WGS sequence"/>
</dbReference>